<protein>
    <recommendedName>
        <fullName evidence="4">WXG100 family type VII secretion target</fullName>
    </recommendedName>
</protein>
<accession>A0ABS2LMS3</accession>
<keyword evidence="3" id="KW-1185">Reference proteome</keyword>
<dbReference type="RefSeq" id="WP_204940884.1">
    <property type="nucleotide sequence ID" value="NZ_JAFBBP010000001.1"/>
</dbReference>
<dbReference type="EMBL" id="JAFBBP010000001">
    <property type="protein sequence ID" value="MBM7489495.1"/>
    <property type="molecule type" value="Genomic_DNA"/>
</dbReference>
<evidence type="ECO:0008006" key="4">
    <source>
        <dbReference type="Google" id="ProtNLM"/>
    </source>
</evidence>
<organism evidence="2 3">
    <name type="scientific">Micromonospora luteifusca</name>
    <dbReference type="NCBI Taxonomy" id="709860"/>
    <lineage>
        <taxon>Bacteria</taxon>
        <taxon>Bacillati</taxon>
        <taxon>Actinomycetota</taxon>
        <taxon>Actinomycetes</taxon>
        <taxon>Micromonosporales</taxon>
        <taxon>Micromonosporaceae</taxon>
        <taxon>Micromonospora</taxon>
    </lineage>
</organism>
<feature type="region of interest" description="Disordered" evidence="1">
    <location>
        <begin position="138"/>
        <end position="186"/>
    </location>
</feature>
<comment type="caution">
    <text evidence="2">The sequence shown here is derived from an EMBL/GenBank/DDBJ whole genome shotgun (WGS) entry which is preliminary data.</text>
</comment>
<evidence type="ECO:0000313" key="3">
    <source>
        <dbReference type="Proteomes" id="UP000764837"/>
    </source>
</evidence>
<proteinExistence type="predicted"/>
<feature type="compositionally biased region" description="Basic and acidic residues" evidence="1">
    <location>
        <begin position="138"/>
        <end position="161"/>
    </location>
</feature>
<dbReference type="Proteomes" id="UP000764837">
    <property type="component" value="Unassembled WGS sequence"/>
</dbReference>
<reference evidence="2 3" key="1">
    <citation type="submission" date="2021-01" db="EMBL/GenBank/DDBJ databases">
        <title>Sequencing the genomes of 1000 actinobacteria strains.</title>
        <authorList>
            <person name="Klenk H.-P."/>
        </authorList>
    </citation>
    <scope>NUCLEOTIDE SEQUENCE [LARGE SCALE GENOMIC DNA]</scope>
    <source>
        <strain evidence="2 3">DSM 100204</strain>
    </source>
</reference>
<name>A0ABS2LMS3_9ACTN</name>
<sequence>MGIDVVNKADYNNETVKLGVAPVEIFDLGKKVNDLSTAIANNFLAIHAQWEDLALGWAGKSQQESQDFSDKYKVALDDFFGEEGADTDANKKQGVINRVAGGVQGAGDAYAQAEVNLFYAFKWFADSLEFPDKELDTSVRDHANVDPPEKGPDPTPGERDFTGPPIGEKTSGGPTPWFKEGEPVKGEWSWVETVDGPNDKRITVKDGAIWTGYEGDGVTVEWVPDAQ</sequence>
<gene>
    <name evidence="2" type="ORF">JOD64_000717</name>
</gene>
<evidence type="ECO:0000313" key="2">
    <source>
        <dbReference type="EMBL" id="MBM7489495.1"/>
    </source>
</evidence>
<evidence type="ECO:0000256" key="1">
    <source>
        <dbReference type="SAM" id="MobiDB-lite"/>
    </source>
</evidence>